<dbReference type="InterPro" id="IPR002104">
    <property type="entry name" value="Integrase_catalytic"/>
</dbReference>
<proteinExistence type="predicted"/>
<dbReference type="InterPro" id="IPR050090">
    <property type="entry name" value="Tyrosine_recombinase_XerCD"/>
</dbReference>
<dbReference type="InterPro" id="IPR011010">
    <property type="entry name" value="DNA_brk_join_enz"/>
</dbReference>
<dbReference type="AlphaFoldDB" id="A0A7Y9LNF2"/>
<gene>
    <name evidence="4" type="ORF">FHW18_001952</name>
</gene>
<dbReference type="GO" id="GO:0003677">
    <property type="term" value="F:DNA binding"/>
    <property type="evidence" value="ECO:0007669"/>
    <property type="project" value="InterPro"/>
</dbReference>
<dbReference type="PANTHER" id="PTHR30349">
    <property type="entry name" value="PHAGE INTEGRASE-RELATED"/>
    <property type="match status" value="1"/>
</dbReference>
<comment type="caution">
    <text evidence="4">The sequence shown here is derived from an EMBL/GenBank/DDBJ whole genome shotgun (WGS) entry which is preliminary data.</text>
</comment>
<keyword evidence="2" id="KW-0233">DNA recombination</keyword>
<dbReference type="EMBL" id="JACBYR010000001">
    <property type="protein sequence ID" value="NYE82681.1"/>
    <property type="molecule type" value="Genomic_DNA"/>
</dbReference>
<evidence type="ECO:0000256" key="1">
    <source>
        <dbReference type="ARBA" id="ARBA00022908"/>
    </source>
</evidence>
<organism evidence="4 5">
    <name type="scientific">Pigmentiphaga litoralis</name>
    <dbReference type="NCBI Taxonomy" id="516702"/>
    <lineage>
        <taxon>Bacteria</taxon>
        <taxon>Pseudomonadati</taxon>
        <taxon>Pseudomonadota</taxon>
        <taxon>Betaproteobacteria</taxon>
        <taxon>Burkholderiales</taxon>
        <taxon>Alcaligenaceae</taxon>
        <taxon>Pigmentiphaga</taxon>
    </lineage>
</organism>
<dbReference type="SUPFAM" id="SSF56349">
    <property type="entry name" value="DNA breaking-rejoining enzymes"/>
    <property type="match status" value="1"/>
</dbReference>
<dbReference type="Proteomes" id="UP000542125">
    <property type="component" value="Unassembled WGS sequence"/>
</dbReference>
<dbReference type="Gene3D" id="1.10.443.10">
    <property type="entry name" value="Intergrase catalytic core"/>
    <property type="match status" value="1"/>
</dbReference>
<dbReference type="GO" id="GO:0006310">
    <property type="term" value="P:DNA recombination"/>
    <property type="evidence" value="ECO:0007669"/>
    <property type="project" value="UniProtKB-KW"/>
</dbReference>
<sequence>MIEAIPWDWMKDACACALATGMRAAEILTVRFNQVDLSRRLAWVSAADAKSGRARAVPLNDEAVAIVERRKRTHPSLVFTRNGRPQPQIDPKMFGRACARAGIEDLRFHDLRHTWASWHVQAGTPLFVLKELGGWETLEMVKKYAHLNPEHLAAYAGAVTFWAQPAPEAKTPPARVALNA</sequence>
<dbReference type="InterPro" id="IPR013762">
    <property type="entry name" value="Integrase-like_cat_sf"/>
</dbReference>
<dbReference type="GO" id="GO:0015074">
    <property type="term" value="P:DNA integration"/>
    <property type="evidence" value="ECO:0007669"/>
    <property type="project" value="UniProtKB-KW"/>
</dbReference>
<evidence type="ECO:0000256" key="2">
    <source>
        <dbReference type="ARBA" id="ARBA00023172"/>
    </source>
</evidence>
<evidence type="ECO:0000313" key="4">
    <source>
        <dbReference type="EMBL" id="NYE82681.1"/>
    </source>
</evidence>
<evidence type="ECO:0000259" key="3">
    <source>
        <dbReference type="PROSITE" id="PS51898"/>
    </source>
</evidence>
<evidence type="ECO:0000313" key="5">
    <source>
        <dbReference type="Proteomes" id="UP000542125"/>
    </source>
</evidence>
<dbReference type="PROSITE" id="PS51898">
    <property type="entry name" value="TYR_RECOMBINASE"/>
    <property type="match status" value="1"/>
</dbReference>
<dbReference type="PANTHER" id="PTHR30349:SF64">
    <property type="entry name" value="PROPHAGE INTEGRASE INTD-RELATED"/>
    <property type="match status" value="1"/>
</dbReference>
<reference evidence="4 5" key="1">
    <citation type="submission" date="2020-07" db="EMBL/GenBank/DDBJ databases">
        <title>Genomic Encyclopedia of Type Strains, Phase IV (KMG-V): Genome sequencing to study the core and pangenomes of soil and plant-associated prokaryotes.</title>
        <authorList>
            <person name="Whitman W."/>
        </authorList>
    </citation>
    <scope>NUCLEOTIDE SEQUENCE [LARGE SCALE GENOMIC DNA]</scope>
    <source>
        <strain evidence="4 5">SAS40</strain>
    </source>
</reference>
<name>A0A7Y9LNF2_9BURK</name>
<dbReference type="CDD" id="cd00796">
    <property type="entry name" value="INT_Rci_Hp1_C"/>
    <property type="match status" value="1"/>
</dbReference>
<keyword evidence="1" id="KW-0229">DNA integration</keyword>
<feature type="domain" description="Tyr recombinase" evidence="3">
    <location>
        <begin position="1"/>
        <end position="157"/>
    </location>
</feature>
<accession>A0A7Y9LNF2</accession>
<keyword evidence="5" id="KW-1185">Reference proteome</keyword>
<protein>
    <submittedName>
        <fullName evidence="4">Integrase</fullName>
    </submittedName>
</protein>
<dbReference type="Pfam" id="PF00589">
    <property type="entry name" value="Phage_integrase"/>
    <property type="match status" value="1"/>
</dbReference>